<dbReference type="GO" id="GO:0008289">
    <property type="term" value="F:lipid binding"/>
    <property type="evidence" value="ECO:0007669"/>
    <property type="project" value="TreeGrafter"/>
</dbReference>
<dbReference type="FunFam" id="2.30.30.40:FF:000100">
    <property type="entry name" value="SH3 domain-containing YSC84-like protein 1"/>
    <property type="match status" value="1"/>
</dbReference>
<keyword evidence="8" id="KW-1185">Reference proteome</keyword>
<reference evidence="7" key="1">
    <citation type="journal article" date="2021" name="Mol. Plant Microbe Interact.">
        <title>Complete Genome Sequence of the Plant-Pathogenic Fungus Colletotrichum lupini.</title>
        <authorList>
            <person name="Baroncelli R."/>
            <person name="Pensec F."/>
            <person name="Da Lio D."/>
            <person name="Boufleur T."/>
            <person name="Vicente I."/>
            <person name="Sarrocco S."/>
            <person name="Picot A."/>
            <person name="Baraldi E."/>
            <person name="Sukno S."/>
            <person name="Thon M."/>
            <person name="Le Floch G."/>
        </authorList>
    </citation>
    <scope>NUCLEOTIDE SEQUENCE</scope>
    <source>
        <strain evidence="7">IMI 504893</strain>
    </source>
</reference>
<evidence type="ECO:0000259" key="6">
    <source>
        <dbReference type="PROSITE" id="PS51021"/>
    </source>
</evidence>
<dbReference type="PRINTS" id="PR00452">
    <property type="entry name" value="SH3DOMAIN"/>
</dbReference>
<dbReference type="CDD" id="cd07599">
    <property type="entry name" value="BAR_Rvs167p"/>
    <property type="match status" value="1"/>
</dbReference>
<sequence length="509" mass="55958">MAELRLAYPGHFQKLTRTALLLVPEIGIVAACELLSLRMQSMQRQFGKLMNKGPGDNAKIAAVLHDYEDADKLLVKIIENTKTLREAWVTMATSQWAMVKEYEGLYDPIVGASEGHSRPSVQTPQLQLDRTFKLSGAYSDLKDELTEEVTAIDKQVIGPATEAHEYIQPLRKTIKQRENKRLDYEKAQEKVKKLQKKPGKTPKEDAALSKAEFEMTCASEEFQVADGHIREALPPIIEAVFTLIPHILASHVTIQNRLLGLYYTVLHNYCEDHDFPSPPPPMDSVISTWAASFVPIQKEVEAISCIAHGKNWRQPVRVGDDGQGRKTSTSSRNGLGRTPSGMNEGATPTPRTMRIPSNNGGSRPSMAREPSPQPSPQSSSTNVSRSQLGLPTDFTTATSLGKTQGSPNVSPSYSRTQSEYFGHQSGLVPGQGSLAGKKKPPPPPPAKRFKAPEEFVVAQYDFAGSNGDLSFNEGDMIKIIKKTDTDQDWWVGEIGGVRGSFPANYCKAA</sequence>
<dbReference type="KEGG" id="clup:CLUP02_14839"/>
<dbReference type="SMART" id="SM00326">
    <property type="entry name" value="SH3"/>
    <property type="match status" value="1"/>
</dbReference>
<protein>
    <submittedName>
        <fullName evidence="7">SH3 domain-containing protein</fullName>
    </submittedName>
</protein>
<dbReference type="Pfam" id="PF03114">
    <property type="entry name" value="BAR"/>
    <property type="match status" value="1"/>
</dbReference>
<dbReference type="RefSeq" id="XP_049150911.1">
    <property type="nucleotide sequence ID" value="XM_049293765.1"/>
</dbReference>
<dbReference type="GO" id="GO:0051666">
    <property type="term" value="P:actin cortical patch localization"/>
    <property type="evidence" value="ECO:0007669"/>
    <property type="project" value="InterPro"/>
</dbReference>
<evidence type="ECO:0000256" key="1">
    <source>
        <dbReference type="ARBA" id="ARBA00022443"/>
    </source>
</evidence>
<dbReference type="SUPFAM" id="SSF50044">
    <property type="entry name" value="SH3-domain"/>
    <property type="match status" value="1"/>
</dbReference>
<dbReference type="GO" id="GO:1990528">
    <property type="term" value="C:Rvs161p-Rvs167p complex"/>
    <property type="evidence" value="ECO:0007669"/>
    <property type="project" value="TreeGrafter"/>
</dbReference>
<dbReference type="AlphaFoldDB" id="A0A9Q8T5C4"/>
<evidence type="ECO:0000256" key="3">
    <source>
        <dbReference type="SAM" id="Coils"/>
    </source>
</evidence>
<evidence type="ECO:0000256" key="4">
    <source>
        <dbReference type="SAM" id="MobiDB-lite"/>
    </source>
</evidence>
<feature type="domain" description="SH3" evidence="5">
    <location>
        <begin position="451"/>
        <end position="509"/>
    </location>
</feature>
<dbReference type="SUPFAM" id="SSF103657">
    <property type="entry name" value="BAR/IMD domain-like"/>
    <property type="match status" value="1"/>
</dbReference>
<dbReference type="PROSITE" id="PS50002">
    <property type="entry name" value="SH3"/>
    <property type="match status" value="1"/>
</dbReference>
<feature type="region of interest" description="Disordered" evidence="4">
    <location>
        <begin position="314"/>
        <end position="447"/>
    </location>
</feature>
<keyword evidence="3" id="KW-0175">Coiled coil</keyword>
<dbReference type="GO" id="GO:0030479">
    <property type="term" value="C:actin cortical patch"/>
    <property type="evidence" value="ECO:0007669"/>
    <property type="project" value="TreeGrafter"/>
</dbReference>
<dbReference type="GO" id="GO:0043332">
    <property type="term" value="C:mating projection tip"/>
    <property type="evidence" value="ECO:0007669"/>
    <property type="project" value="TreeGrafter"/>
</dbReference>
<evidence type="ECO:0000256" key="2">
    <source>
        <dbReference type="PROSITE-ProRule" id="PRU00192"/>
    </source>
</evidence>
<evidence type="ECO:0000259" key="5">
    <source>
        <dbReference type="PROSITE" id="PS50002"/>
    </source>
</evidence>
<dbReference type="InterPro" id="IPR001452">
    <property type="entry name" value="SH3_domain"/>
</dbReference>
<feature type="coiled-coil region" evidence="3">
    <location>
        <begin position="170"/>
        <end position="197"/>
    </location>
</feature>
<dbReference type="Gene3D" id="2.30.30.40">
    <property type="entry name" value="SH3 Domains"/>
    <property type="match status" value="1"/>
</dbReference>
<keyword evidence="1 2" id="KW-0728">SH3 domain</keyword>
<evidence type="ECO:0000313" key="8">
    <source>
        <dbReference type="Proteomes" id="UP000830671"/>
    </source>
</evidence>
<accession>A0A9Q8T5C4</accession>
<dbReference type="Pfam" id="PF14604">
    <property type="entry name" value="SH3_9"/>
    <property type="match status" value="1"/>
</dbReference>
<feature type="compositionally biased region" description="Polar residues" evidence="4">
    <location>
        <begin position="381"/>
        <end position="419"/>
    </location>
</feature>
<dbReference type="GeneID" id="73348775"/>
<organism evidence="7 8">
    <name type="scientific">Colletotrichum lupini</name>
    <dbReference type="NCBI Taxonomy" id="145971"/>
    <lineage>
        <taxon>Eukaryota</taxon>
        <taxon>Fungi</taxon>
        <taxon>Dikarya</taxon>
        <taxon>Ascomycota</taxon>
        <taxon>Pezizomycotina</taxon>
        <taxon>Sordariomycetes</taxon>
        <taxon>Hypocreomycetidae</taxon>
        <taxon>Glomerellales</taxon>
        <taxon>Glomerellaceae</taxon>
        <taxon>Colletotrichum</taxon>
        <taxon>Colletotrichum acutatum species complex</taxon>
    </lineage>
</organism>
<name>A0A9Q8T5C4_9PEZI</name>
<evidence type="ECO:0000313" key="7">
    <source>
        <dbReference type="EMBL" id="UQC89310.1"/>
    </source>
</evidence>
<dbReference type="PANTHER" id="PTHR47174:SF2">
    <property type="entry name" value="SH3 DOMAIN SIGNALLING PROTEIN (AFU_ORTHOLOGUE AFUA_5G07670)"/>
    <property type="match status" value="1"/>
</dbReference>
<dbReference type="PROSITE" id="PS51021">
    <property type="entry name" value="BAR"/>
    <property type="match status" value="1"/>
</dbReference>
<dbReference type="InterPro" id="IPR027267">
    <property type="entry name" value="AH/BAR_dom_sf"/>
</dbReference>
<dbReference type="EMBL" id="CP019480">
    <property type="protein sequence ID" value="UQC89310.1"/>
    <property type="molecule type" value="Genomic_DNA"/>
</dbReference>
<dbReference type="PANTHER" id="PTHR47174">
    <property type="entry name" value="BRIDGING INTEGRATOR 3"/>
    <property type="match status" value="1"/>
</dbReference>
<proteinExistence type="predicted"/>
<dbReference type="Gene3D" id="1.20.1270.60">
    <property type="entry name" value="Arfaptin homology (AH) domain/BAR domain"/>
    <property type="match status" value="1"/>
</dbReference>
<dbReference type="Proteomes" id="UP000830671">
    <property type="component" value="Chromosome 8"/>
</dbReference>
<dbReference type="GO" id="GO:0097320">
    <property type="term" value="P:plasma membrane tubulation"/>
    <property type="evidence" value="ECO:0007669"/>
    <property type="project" value="TreeGrafter"/>
</dbReference>
<dbReference type="InterPro" id="IPR004148">
    <property type="entry name" value="BAR_dom"/>
</dbReference>
<feature type="domain" description="BAR" evidence="6">
    <location>
        <begin position="45"/>
        <end position="279"/>
    </location>
</feature>
<dbReference type="InterPro" id="IPR046982">
    <property type="entry name" value="BIN3/RVS161-like"/>
</dbReference>
<dbReference type="GO" id="GO:0006897">
    <property type="term" value="P:endocytosis"/>
    <property type="evidence" value="ECO:0007669"/>
    <property type="project" value="InterPro"/>
</dbReference>
<dbReference type="GO" id="GO:0031097">
    <property type="term" value="C:medial cortex"/>
    <property type="evidence" value="ECO:0007669"/>
    <property type="project" value="TreeGrafter"/>
</dbReference>
<dbReference type="InterPro" id="IPR036028">
    <property type="entry name" value="SH3-like_dom_sf"/>
</dbReference>
<gene>
    <name evidence="7" type="ORF">CLUP02_14839</name>
</gene>